<keyword evidence="1" id="KW-0812">Transmembrane</keyword>
<dbReference type="Pfam" id="PF04773">
    <property type="entry name" value="FecR"/>
    <property type="match status" value="1"/>
</dbReference>
<protein>
    <recommendedName>
        <fullName evidence="6">Anti-FecI sigma factor, FecR</fullName>
    </recommendedName>
</protein>
<proteinExistence type="predicted"/>
<dbReference type="InterPro" id="IPR006860">
    <property type="entry name" value="FecR"/>
</dbReference>
<dbReference type="GO" id="GO:0016989">
    <property type="term" value="F:sigma factor antagonist activity"/>
    <property type="evidence" value="ECO:0007669"/>
    <property type="project" value="TreeGrafter"/>
</dbReference>
<accession>A0A2W5EVX8</accession>
<keyword evidence="1" id="KW-1133">Transmembrane helix</keyword>
<sequence>MSDYIIELIIKEFKSTISKDELFALIIWRNSKLENEENYTNFVTLLEDCLVCSQYNSINVDKAWTRVENKLSKFDANVRKAVTFQKYWIAAAAVFLCGLFALTWIYLNNRIKEPFEQSVLQTPGKLQQKAYIQFSNGTQQDLTRLSGNLKTNNGIVIGRNSNGQLRMDSSDDLSDLKQDWVDVIVPNKSNYCLVLSDGSKVVLNSGSRLHYPTRFSNKLRQVELHGEAYFDIKKDSMPFVVISKGIQTKVLGTAFNISSYSNESLNEVTLERGRVEILYQSKSYFLMPGKQFQESSGNAFVKEVDTRQYTSWRFGVVRFYNLELSEIAKKIERWYDVKFVFQDFSTSNLHFTGEVDQNVKLGDLLRMIEMMNNVKFVIRGNVITATRNT</sequence>
<evidence type="ECO:0000256" key="1">
    <source>
        <dbReference type="SAM" id="Phobius"/>
    </source>
</evidence>
<dbReference type="PANTHER" id="PTHR30273">
    <property type="entry name" value="PERIPLASMIC SIGNAL SENSOR AND SIGMA FACTOR ACTIVATOR FECR-RELATED"/>
    <property type="match status" value="1"/>
</dbReference>
<keyword evidence="1" id="KW-0472">Membrane</keyword>
<dbReference type="InterPro" id="IPR012373">
    <property type="entry name" value="Ferrdict_sens_TM"/>
</dbReference>
<dbReference type="Pfam" id="PF16344">
    <property type="entry name" value="FecR_C"/>
    <property type="match status" value="1"/>
</dbReference>
<dbReference type="Proteomes" id="UP000249645">
    <property type="component" value="Unassembled WGS sequence"/>
</dbReference>
<evidence type="ECO:0000313" key="5">
    <source>
        <dbReference type="Proteomes" id="UP000249645"/>
    </source>
</evidence>
<dbReference type="PANTHER" id="PTHR30273:SF2">
    <property type="entry name" value="PROTEIN FECR"/>
    <property type="match status" value="1"/>
</dbReference>
<feature type="transmembrane region" description="Helical" evidence="1">
    <location>
        <begin position="87"/>
        <end position="107"/>
    </location>
</feature>
<dbReference type="AlphaFoldDB" id="A0A2W5EVX8"/>
<organism evidence="4 5">
    <name type="scientific">Pseudopedobacter saltans</name>
    <dbReference type="NCBI Taxonomy" id="151895"/>
    <lineage>
        <taxon>Bacteria</taxon>
        <taxon>Pseudomonadati</taxon>
        <taxon>Bacteroidota</taxon>
        <taxon>Sphingobacteriia</taxon>
        <taxon>Sphingobacteriales</taxon>
        <taxon>Sphingobacteriaceae</taxon>
        <taxon>Pseudopedobacter</taxon>
    </lineage>
</organism>
<evidence type="ECO:0008006" key="6">
    <source>
        <dbReference type="Google" id="ProtNLM"/>
    </source>
</evidence>
<dbReference type="EMBL" id="QFOI01000239">
    <property type="protein sequence ID" value="PZP46094.1"/>
    <property type="molecule type" value="Genomic_DNA"/>
</dbReference>
<name>A0A2W5EVX8_9SPHI</name>
<dbReference type="Gene3D" id="2.60.120.1440">
    <property type="match status" value="1"/>
</dbReference>
<feature type="domain" description="Protein FecR C-terminal" evidence="3">
    <location>
        <begin position="318"/>
        <end position="384"/>
    </location>
</feature>
<evidence type="ECO:0000259" key="2">
    <source>
        <dbReference type="Pfam" id="PF04773"/>
    </source>
</evidence>
<evidence type="ECO:0000259" key="3">
    <source>
        <dbReference type="Pfam" id="PF16344"/>
    </source>
</evidence>
<evidence type="ECO:0000313" key="4">
    <source>
        <dbReference type="EMBL" id="PZP46094.1"/>
    </source>
</evidence>
<comment type="caution">
    <text evidence="4">The sequence shown here is derived from an EMBL/GenBank/DDBJ whole genome shotgun (WGS) entry which is preliminary data.</text>
</comment>
<feature type="domain" description="FecR protein" evidence="2">
    <location>
        <begin position="188"/>
        <end position="276"/>
    </location>
</feature>
<dbReference type="Gene3D" id="3.55.50.30">
    <property type="match status" value="1"/>
</dbReference>
<reference evidence="4 5" key="1">
    <citation type="submission" date="2017-11" db="EMBL/GenBank/DDBJ databases">
        <title>Infants hospitalized years apart are colonized by the same room-sourced microbial strains.</title>
        <authorList>
            <person name="Brooks B."/>
            <person name="Olm M.R."/>
            <person name="Firek B.A."/>
            <person name="Baker R."/>
            <person name="Thomas B.C."/>
            <person name="Morowitz M.J."/>
            <person name="Banfield J.F."/>
        </authorList>
    </citation>
    <scope>NUCLEOTIDE SEQUENCE [LARGE SCALE GENOMIC DNA]</scope>
    <source>
        <strain evidence="4">S2_009_000_R2_76</strain>
    </source>
</reference>
<gene>
    <name evidence="4" type="ORF">DI598_12525</name>
</gene>
<dbReference type="InterPro" id="IPR032508">
    <property type="entry name" value="FecR_C"/>
</dbReference>